<gene>
    <name evidence="1" type="ORF">Dsi01nite_047390</name>
</gene>
<evidence type="ECO:0000313" key="1">
    <source>
        <dbReference type="EMBL" id="GIG46698.1"/>
    </source>
</evidence>
<name>A0A919PQY0_9ACTN</name>
<accession>A0A919PQY0</accession>
<dbReference type="EMBL" id="BONQ01000076">
    <property type="protein sequence ID" value="GIG46698.1"/>
    <property type="molecule type" value="Genomic_DNA"/>
</dbReference>
<protein>
    <recommendedName>
        <fullName evidence="3">FAD-binding domain-containing protein</fullName>
    </recommendedName>
</protein>
<dbReference type="PANTHER" id="PTHR46865">
    <property type="entry name" value="OXIDOREDUCTASE-RELATED"/>
    <property type="match status" value="1"/>
</dbReference>
<dbReference type="Gene3D" id="3.50.50.60">
    <property type="entry name" value="FAD/NAD(P)-binding domain"/>
    <property type="match status" value="1"/>
</dbReference>
<evidence type="ECO:0008006" key="3">
    <source>
        <dbReference type="Google" id="ProtNLM"/>
    </source>
</evidence>
<organism evidence="1 2">
    <name type="scientific">Dactylosporangium siamense</name>
    <dbReference type="NCBI Taxonomy" id="685454"/>
    <lineage>
        <taxon>Bacteria</taxon>
        <taxon>Bacillati</taxon>
        <taxon>Actinomycetota</taxon>
        <taxon>Actinomycetes</taxon>
        <taxon>Micromonosporales</taxon>
        <taxon>Micromonosporaceae</taxon>
        <taxon>Dactylosporangium</taxon>
    </lineage>
</organism>
<dbReference type="RefSeq" id="WP_203848465.1">
    <property type="nucleotide sequence ID" value="NZ_BAAAVW010000015.1"/>
</dbReference>
<dbReference type="SUPFAM" id="SSF51905">
    <property type="entry name" value="FAD/NAD(P)-binding domain"/>
    <property type="match status" value="1"/>
</dbReference>
<dbReference type="Proteomes" id="UP000660611">
    <property type="component" value="Unassembled WGS sequence"/>
</dbReference>
<keyword evidence="2" id="KW-1185">Reference proteome</keyword>
<proteinExistence type="predicted"/>
<reference evidence="1" key="1">
    <citation type="submission" date="2021-01" db="EMBL/GenBank/DDBJ databases">
        <title>Whole genome shotgun sequence of Dactylosporangium siamense NBRC 106093.</title>
        <authorList>
            <person name="Komaki H."/>
            <person name="Tamura T."/>
        </authorList>
    </citation>
    <scope>NUCLEOTIDE SEQUENCE</scope>
    <source>
        <strain evidence="1">NBRC 106093</strain>
    </source>
</reference>
<evidence type="ECO:0000313" key="2">
    <source>
        <dbReference type="Proteomes" id="UP000660611"/>
    </source>
</evidence>
<sequence length="136" mass="13949">MSGWCGSPAERRGRITLAGDAGYGPGPAVGGGSSLAIVGAYVLASELAAAGDDVSVAFPAYERALADAVAASRTIGPSVLATLIPRSDLQVWTTAQAMRLLPRLPRFLQRKLTSFGGGPAAMLNGVDLRDPLVLRS</sequence>
<dbReference type="PANTHER" id="PTHR46865:SF2">
    <property type="entry name" value="MONOOXYGENASE"/>
    <property type="match status" value="1"/>
</dbReference>
<dbReference type="AlphaFoldDB" id="A0A919PQY0"/>
<dbReference type="InterPro" id="IPR036188">
    <property type="entry name" value="FAD/NAD-bd_sf"/>
</dbReference>
<dbReference type="InterPro" id="IPR051704">
    <property type="entry name" value="FAD_aromatic-hydroxylase"/>
</dbReference>
<comment type="caution">
    <text evidence="1">The sequence shown here is derived from an EMBL/GenBank/DDBJ whole genome shotgun (WGS) entry which is preliminary data.</text>
</comment>